<evidence type="ECO:0000313" key="1">
    <source>
        <dbReference type="EMBL" id="PRP75974.1"/>
    </source>
</evidence>
<proteinExistence type="predicted"/>
<dbReference type="EMBL" id="MDYQ01000353">
    <property type="protein sequence ID" value="PRP75974.1"/>
    <property type="molecule type" value="Genomic_DNA"/>
</dbReference>
<sequence length="230" mass="25836">MYLWSKPISRELTSSSHLTHGATSTDQLRGSSVCSMCSLRGICTDYGLTRESNKGVMFNPIATHTWPTSSTLQQQGGEEVFAMTEWIEDSWQRLMMGTLIPPTADLDCTPIEADSFCLLQPLRHRQRKSYSGENRFLTPKPVIVLMPGSDIAKKIERCEISDVFGGPVGVRTTMSLTFLRTTPICLKVCSELEEQTVRLLFDIDYQVEGIAKRTTLTSSPFIFVRGRDRN</sequence>
<dbReference type="AlphaFoldDB" id="A0A2P6MW97"/>
<dbReference type="InParanoid" id="A0A2P6MW97"/>
<accession>A0A2P6MW97</accession>
<name>A0A2P6MW97_9EUKA</name>
<evidence type="ECO:0000313" key="2">
    <source>
        <dbReference type="Proteomes" id="UP000241769"/>
    </source>
</evidence>
<dbReference type="Proteomes" id="UP000241769">
    <property type="component" value="Unassembled WGS sequence"/>
</dbReference>
<reference evidence="1 2" key="1">
    <citation type="journal article" date="2018" name="Genome Biol. Evol.">
        <title>Multiple Roots of Fruiting Body Formation in Amoebozoa.</title>
        <authorList>
            <person name="Hillmann F."/>
            <person name="Forbes G."/>
            <person name="Novohradska S."/>
            <person name="Ferling I."/>
            <person name="Riege K."/>
            <person name="Groth M."/>
            <person name="Westermann M."/>
            <person name="Marz M."/>
            <person name="Spaller T."/>
            <person name="Winckler T."/>
            <person name="Schaap P."/>
            <person name="Glockner G."/>
        </authorList>
    </citation>
    <scope>NUCLEOTIDE SEQUENCE [LARGE SCALE GENOMIC DNA]</scope>
    <source>
        <strain evidence="1 2">Jena</strain>
    </source>
</reference>
<keyword evidence="2" id="KW-1185">Reference proteome</keyword>
<organism evidence="1 2">
    <name type="scientific">Planoprotostelium fungivorum</name>
    <dbReference type="NCBI Taxonomy" id="1890364"/>
    <lineage>
        <taxon>Eukaryota</taxon>
        <taxon>Amoebozoa</taxon>
        <taxon>Evosea</taxon>
        <taxon>Variosea</taxon>
        <taxon>Cavosteliida</taxon>
        <taxon>Cavosteliaceae</taxon>
        <taxon>Planoprotostelium</taxon>
    </lineage>
</organism>
<protein>
    <submittedName>
        <fullName evidence="1">Uncharacterized protein</fullName>
    </submittedName>
</protein>
<gene>
    <name evidence="1" type="ORF">PROFUN_01690</name>
</gene>
<comment type="caution">
    <text evidence="1">The sequence shown here is derived from an EMBL/GenBank/DDBJ whole genome shotgun (WGS) entry which is preliminary data.</text>
</comment>